<dbReference type="Proteomes" id="UP000199415">
    <property type="component" value="Unassembled WGS sequence"/>
</dbReference>
<dbReference type="PANTHER" id="PTHR16222">
    <property type="entry name" value="ADP-RIBOSYLGLYCOHYDROLASE"/>
    <property type="match status" value="1"/>
</dbReference>
<evidence type="ECO:0000256" key="2">
    <source>
        <dbReference type="ARBA" id="ARBA00022801"/>
    </source>
</evidence>
<reference evidence="4 5" key="1">
    <citation type="submission" date="2016-10" db="EMBL/GenBank/DDBJ databases">
        <authorList>
            <person name="de Groot N.N."/>
        </authorList>
    </citation>
    <scope>NUCLEOTIDE SEQUENCE [LARGE SCALE GENOMIC DNA]</scope>
    <source>
        <strain evidence="4 5">DSM 25584</strain>
    </source>
</reference>
<feature type="binding site" evidence="3">
    <location>
        <position position="49"/>
    </location>
    <ligand>
        <name>Mg(2+)</name>
        <dbReference type="ChEBI" id="CHEBI:18420"/>
        <label>1</label>
    </ligand>
</feature>
<keyword evidence="3" id="KW-0460">Magnesium</keyword>
<dbReference type="EMBL" id="FNCE01000003">
    <property type="protein sequence ID" value="SDF88117.1"/>
    <property type="molecule type" value="Genomic_DNA"/>
</dbReference>
<dbReference type="Pfam" id="PF03747">
    <property type="entry name" value="ADP_ribosyl_GH"/>
    <property type="match status" value="1"/>
</dbReference>
<feature type="binding site" evidence="3">
    <location>
        <position position="264"/>
    </location>
    <ligand>
        <name>Mg(2+)</name>
        <dbReference type="ChEBI" id="CHEBI:18420"/>
        <label>1</label>
    </ligand>
</feature>
<dbReference type="OrthoDB" id="9806482at2"/>
<evidence type="ECO:0000256" key="1">
    <source>
        <dbReference type="ARBA" id="ARBA00010702"/>
    </source>
</evidence>
<keyword evidence="5" id="KW-1185">Reference proteome</keyword>
<comment type="cofactor">
    <cofactor evidence="3">
        <name>Mg(2+)</name>
        <dbReference type="ChEBI" id="CHEBI:18420"/>
    </cofactor>
    <text evidence="3">Binds 2 magnesium ions per subunit.</text>
</comment>
<name>A0A1G7PPD2_9PROT</name>
<dbReference type="GO" id="GO:0046872">
    <property type="term" value="F:metal ion binding"/>
    <property type="evidence" value="ECO:0007669"/>
    <property type="project" value="UniProtKB-KW"/>
</dbReference>
<keyword evidence="3" id="KW-0479">Metal-binding</keyword>
<dbReference type="GO" id="GO:0016787">
    <property type="term" value="F:hydrolase activity"/>
    <property type="evidence" value="ECO:0007669"/>
    <property type="project" value="UniProtKB-KW"/>
</dbReference>
<dbReference type="AlphaFoldDB" id="A0A1G7PPD2"/>
<dbReference type="InterPro" id="IPR005502">
    <property type="entry name" value="Ribosyl_crysJ1"/>
</dbReference>
<dbReference type="SUPFAM" id="SSF101478">
    <property type="entry name" value="ADP-ribosylglycohydrolase"/>
    <property type="match status" value="1"/>
</dbReference>
<evidence type="ECO:0000313" key="5">
    <source>
        <dbReference type="Proteomes" id="UP000199415"/>
    </source>
</evidence>
<feature type="binding site" evidence="3">
    <location>
        <position position="51"/>
    </location>
    <ligand>
        <name>Mg(2+)</name>
        <dbReference type="ChEBI" id="CHEBI:18420"/>
        <label>1</label>
    </ligand>
</feature>
<feature type="binding site" evidence="3">
    <location>
        <position position="50"/>
    </location>
    <ligand>
        <name>Mg(2+)</name>
        <dbReference type="ChEBI" id="CHEBI:18420"/>
        <label>1</label>
    </ligand>
</feature>
<keyword evidence="2 4" id="KW-0378">Hydrolase</keyword>
<dbReference type="Gene3D" id="1.10.4080.10">
    <property type="entry name" value="ADP-ribosylation/Crystallin J1"/>
    <property type="match status" value="1"/>
</dbReference>
<dbReference type="InterPro" id="IPR050792">
    <property type="entry name" value="ADP-ribosylglycohydrolase"/>
</dbReference>
<gene>
    <name evidence="4" type="ORF">SAMN05216241_10311</name>
</gene>
<feature type="binding site" evidence="3">
    <location>
        <position position="265"/>
    </location>
    <ligand>
        <name>Mg(2+)</name>
        <dbReference type="ChEBI" id="CHEBI:18420"/>
        <label>1</label>
    </ligand>
</feature>
<protein>
    <submittedName>
        <fullName evidence="4">Poly(ADP-ribose) glycohydrolase ARH3</fullName>
    </submittedName>
</protein>
<dbReference type="RefSeq" id="WP_090019158.1">
    <property type="nucleotide sequence ID" value="NZ_FNCE01000003.1"/>
</dbReference>
<sequence>MTGETLRDLAAGALVGCALGDAIGELAFVHPEREALLRVVAGSHELVYTDDTAMAVELARALAEDGGVDRERLGERFAAAFEAEPWRGYGPGPPKIFRTAQHRGKPCHEIAALLHGGQGSLGNGAAMRVAPVGVAYRTGAALDHAARASASITHAHDIGQDAAVLQARTVGLAVTHALAGNTLDGERVSRDLVRAAQTGEMQKKMGIVAAALSDGTPPERVAHAIGRSVAAHESVPFAIYAFLRAPADFEAVLDCAMLNGGDRDTLAAMAGAACGAHIGLSALPAAWAAHAENRETLIGLGHALADAFPA</sequence>
<feature type="binding site" evidence="3">
    <location>
        <position position="262"/>
    </location>
    <ligand>
        <name>Mg(2+)</name>
        <dbReference type="ChEBI" id="CHEBI:18420"/>
        <label>1</label>
    </ligand>
</feature>
<evidence type="ECO:0000313" key="4">
    <source>
        <dbReference type="EMBL" id="SDF88117.1"/>
    </source>
</evidence>
<proteinExistence type="inferred from homology"/>
<dbReference type="InterPro" id="IPR036705">
    <property type="entry name" value="Ribosyl_crysJ1_sf"/>
</dbReference>
<evidence type="ECO:0000256" key="3">
    <source>
        <dbReference type="PIRSR" id="PIRSR605502-1"/>
    </source>
</evidence>
<dbReference type="STRING" id="1082479.SAMN05216241_10311"/>
<organism evidence="4 5">
    <name type="scientific">Limimonas halophila</name>
    <dbReference type="NCBI Taxonomy" id="1082479"/>
    <lineage>
        <taxon>Bacteria</taxon>
        <taxon>Pseudomonadati</taxon>
        <taxon>Pseudomonadota</taxon>
        <taxon>Alphaproteobacteria</taxon>
        <taxon>Rhodospirillales</taxon>
        <taxon>Rhodovibrionaceae</taxon>
        <taxon>Limimonas</taxon>
    </lineage>
</organism>
<accession>A0A1G7PPD2</accession>
<comment type="similarity">
    <text evidence="1">Belongs to the ADP-ribosylglycohydrolase family.</text>
</comment>
<dbReference type="PANTHER" id="PTHR16222:SF24">
    <property type="entry name" value="ADP-RIBOSYLHYDROLASE ARH3"/>
    <property type="match status" value="1"/>
</dbReference>